<dbReference type="AlphaFoldDB" id="A0A7H8QA23"/>
<dbReference type="Proteomes" id="UP000509222">
    <property type="component" value="Chromosome"/>
</dbReference>
<dbReference type="RefSeq" id="WP_176294466.1">
    <property type="nucleotide sequence ID" value="NZ_CP051177.1"/>
</dbReference>
<feature type="transmembrane region" description="Helical" evidence="8">
    <location>
        <begin position="21"/>
        <end position="42"/>
    </location>
</feature>
<dbReference type="SUPFAM" id="SSF52540">
    <property type="entry name" value="P-loop containing nucleoside triphosphate hydrolases"/>
    <property type="match status" value="1"/>
</dbReference>
<dbReference type="Pfam" id="PF00005">
    <property type="entry name" value="ABC_tran"/>
    <property type="match status" value="1"/>
</dbReference>
<keyword evidence="3 8" id="KW-0812">Transmembrane</keyword>
<dbReference type="Pfam" id="PF00664">
    <property type="entry name" value="ABC_membrane"/>
    <property type="match status" value="1"/>
</dbReference>
<gene>
    <name evidence="11" type="ORF">HF394_09375</name>
</gene>
<dbReference type="EMBL" id="CP051177">
    <property type="protein sequence ID" value="QKX50777.1"/>
    <property type="molecule type" value="Genomic_DNA"/>
</dbReference>
<dbReference type="SMART" id="SM00382">
    <property type="entry name" value="AAA"/>
    <property type="match status" value="1"/>
</dbReference>
<evidence type="ECO:0000313" key="12">
    <source>
        <dbReference type="Proteomes" id="UP000509222"/>
    </source>
</evidence>
<dbReference type="CDD" id="cd03251">
    <property type="entry name" value="ABCC_MsbA"/>
    <property type="match status" value="1"/>
</dbReference>
<dbReference type="InterPro" id="IPR027417">
    <property type="entry name" value="P-loop_NTPase"/>
</dbReference>
<keyword evidence="7 8" id="KW-0472">Membrane</keyword>
<keyword evidence="6 8" id="KW-1133">Transmembrane helix</keyword>
<dbReference type="Gene3D" id="3.40.50.300">
    <property type="entry name" value="P-loop containing nucleotide triphosphate hydrolases"/>
    <property type="match status" value="1"/>
</dbReference>
<evidence type="ECO:0000259" key="9">
    <source>
        <dbReference type="PROSITE" id="PS50893"/>
    </source>
</evidence>
<organism evidence="11 12">
    <name type="scientific">Planococcus glaciei</name>
    <dbReference type="NCBI Taxonomy" id="459472"/>
    <lineage>
        <taxon>Bacteria</taxon>
        <taxon>Bacillati</taxon>
        <taxon>Bacillota</taxon>
        <taxon>Bacilli</taxon>
        <taxon>Bacillales</taxon>
        <taxon>Caryophanaceae</taxon>
        <taxon>Planococcus</taxon>
    </lineage>
</organism>
<dbReference type="PANTHER" id="PTHR43394">
    <property type="entry name" value="ATP-DEPENDENT PERMEASE MDL1, MITOCHONDRIAL"/>
    <property type="match status" value="1"/>
</dbReference>
<evidence type="ECO:0000256" key="5">
    <source>
        <dbReference type="ARBA" id="ARBA00022840"/>
    </source>
</evidence>
<evidence type="ECO:0000259" key="10">
    <source>
        <dbReference type="PROSITE" id="PS50929"/>
    </source>
</evidence>
<dbReference type="PROSITE" id="PS50929">
    <property type="entry name" value="ABC_TM1F"/>
    <property type="match status" value="1"/>
</dbReference>
<feature type="transmembrane region" description="Helical" evidence="8">
    <location>
        <begin position="245"/>
        <end position="263"/>
    </location>
</feature>
<evidence type="ECO:0000313" key="11">
    <source>
        <dbReference type="EMBL" id="QKX50777.1"/>
    </source>
</evidence>
<evidence type="ECO:0000256" key="2">
    <source>
        <dbReference type="ARBA" id="ARBA00005417"/>
    </source>
</evidence>
<dbReference type="InterPro" id="IPR003439">
    <property type="entry name" value="ABC_transporter-like_ATP-bd"/>
</dbReference>
<dbReference type="InterPro" id="IPR039421">
    <property type="entry name" value="Type_1_exporter"/>
</dbReference>
<feature type="domain" description="ABC transporter" evidence="9">
    <location>
        <begin position="334"/>
        <end position="568"/>
    </location>
</feature>
<dbReference type="Gene3D" id="1.20.1560.10">
    <property type="entry name" value="ABC transporter type 1, transmembrane domain"/>
    <property type="match status" value="1"/>
</dbReference>
<evidence type="ECO:0000256" key="4">
    <source>
        <dbReference type="ARBA" id="ARBA00022741"/>
    </source>
</evidence>
<dbReference type="PROSITE" id="PS00211">
    <property type="entry name" value="ABC_TRANSPORTER_1"/>
    <property type="match status" value="1"/>
</dbReference>
<evidence type="ECO:0000256" key="7">
    <source>
        <dbReference type="ARBA" id="ARBA00023136"/>
    </source>
</evidence>
<dbReference type="PANTHER" id="PTHR43394:SF1">
    <property type="entry name" value="ATP-BINDING CASSETTE SUB-FAMILY B MEMBER 10, MITOCHONDRIAL"/>
    <property type="match status" value="1"/>
</dbReference>
<dbReference type="FunFam" id="3.40.50.300:FF:000218">
    <property type="entry name" value="Multidrug ABC transporter ATP-binding protein"/>
    <property type="match status" value="1"/>
</dbReference>
<keyword evidence="12" id="KW-1185">Reference proteome</keyword>
<feature type="transmembrane region" description="Helical" evidence="8">
    <location>
        <begin position="159"/>
        <end position="177"/>
    </location>
</feature>
<protein>
    <submittedName>
        <fullName evidence="11">ABC transporter ATP-binding protein</fullName>
    </submittedName>
</protein>
<sequence>MKLKQFFKYYKPHKRLFIIDFSSAVIVAILELAFPVAVQWFIDDLLPSGEWNTIVTVSILLLAVFLLSTFLQYIVSYLGHKLGINIETDMREELFTHVQRQSFRFFDNVKTGHVMSRITNDLFDIGELAHHGPEDFFIAIMTFFGAFSIMFWINPKLALVTLIVIPFLVWLITFCNVKMNQAWGSMYGKIADVNGRVEDSVSGARVVQSFTNEEFEINRFKKDNGRFRLAKLVAYKVMAATHSSIYMMTRLLTLIVLVYGAWLNFQGELSYGELVSFVLFLNVLIKPIDKISALLELYPKGMAGFGRFRELLEQEPDILDREDAVEVNGLRGDITFNDVHFGYDDHKKVLNGIDLKLKAGETVAFVGPSGAGKTTICSLIPRFYDIQEGSIAIDGIDIRDMTKHSLRSHIGIVQQDVFLFTGTIRENIAYGKRGASNEEIMAAAKKAHLEEFIRKLPDGYETQIGERGLKLSGGQKQRLAIARMFLKNPPILILDEATSALDTETERVIQEALGELAENRTTLIIAHRLATIRDADRVIVVTEDGIAEQGGYAELLEHDGIFANLHRIQFQQS</sequence>
<evidence type="ECO:0000256" key="6">
    <source>
        <dbReference type="ARBA" id="ARBA00022989"/>
    </source>
</evidence>
<dbReference type="PROSITE" id="PS50893">
    <property type="entry name" value="ABC_TRANSPORTER_2"/>
    <property type="match status" value="1"/>
</dbReference>
<evidence type="ECO:0000256" key="8">
    <source>
        <dbReference type="SAM" id="Phobius"/>
    </source>
</evidence>
<accession>A0A7H8QA23</accession>
<dbReference type="GO" id="GO:0015421">
    <property type="term" value="F:ABC-type oligopeptide transporter activity"/>
    <property type="evidence" value="ECO:0007669"/>
    <property type="project" value="TreeGrafter"/>
</dbReference>
<reference evidence="12" key="2">
    <citation type="submission" date="2020-06" db="EMBL/GenBank/DDBJ databases">
        <title>Isolation of Planomicrobium glaciei.</title>
        <authorList>
            <person name="Malisova L."/>
            <person name="Safrankova R."/>
            <person name="Jakubu V."/>
            <person name="Spanelova P."/>
        </authorList>
    </citation>
    <scope>NUCLEOTIDE SEQUENCE [LARGE SCALE GENOMIC DNA]</scope>
    <source>
        <strain evidence="12">NRL-ATB46093</strain>
    </source>
</reference>
<dbReference type="GO" id="GO:0005886">
    <property type="term" value="C:plasma membrane"/>
    <property type="evidence" value="ECO:0007669"/>
    <property type="project" value="UniProtKB-SubCell"/>
</dbReference>
<comment type="similarity">
    <text evidence="2">Belongs to the ABC transporter superfamily.</text>
</comment>
<comment type="subcellular location">
    <subcellularLocation>
        <location evidence="1">Cell membrane</location>
        <topology evidence="1">Multi-pass membrane protein</topology>
    </subcellularLocation>
</comment>
<dbReference type="InterPro" id="IPR011527">
    <property type="entry name" value="ABC1_TM_dom"/>
</dbReference>
<dbReference type="GO" id="GO:0016887">
    <property type="term" value="F:ATP hydrolysis activity"/>
    <property type="evidence" value="ECO:0007669"/>
    <property type="project" value="InterPro"/>
</dbReference>
<proteinExistence type="inferred from homology"/>
<dbReference type="InterPro" id="IPR003593">
    <property type="entry name" value="AAA+_ATPase"/>
</dbReference>
<feature type="transmembrane region" description="Helical" evidence="8">
    <location>
        <begin position="136"/>
        <end position="153"/>
    </location>
</feature>
<dbReference type="InterPro" id="IPR036640">
    <property type="entry name" value="ABC1_TM_sf"/>
</dbReference>
<evidence type="ECO:0000256" key="3">
    <source>
        <dbReference type="ARBA" id="ARBA00022692"/>
    </source>
</evidence>
<feature type="domain" description="ABC transmembrane type-1" evidence="10">
    <location>
        <begin position="18"/>
        <end position="300"/>
    </location>
</feature>
<keyword evidence="5 11" id="KW-0067">ATP-binding</keyword>
<reference evidence="11 12" key="1">
    <citation type="submission" date="2020-04" db="EMBL/GenBank/DDBJ databases">
        <authorList>
            <person name="Pajer P."/>
            <person name="Broz P."/>
        </authorList>
    </citation>
    <scope>NUCLEOTIDE SEQUENCE [LARGE SCALE GENOMIC DNA]</scope>
    <source>
        <strain evidence="12">NRL-ATB46093</strain>
    </source>
</reference>
<dbReference type="SUPFAM" id="SSF90123">
    <property type="entry name" value="ABC transporter transmembrane region"/>
    <property type="match status" value="1"/>
</dbReference>
<evidence type="ECO:0000256" key="1">
    <source>
        <dbReference type="ARBA" id="ARBA00004651"/>
    </source>
</evidence>
<keyword evidence="4" id="KW-0547">Nucleotide-binding</keyword>
<dbReference type="CDD" id="cd18549">
    <property type="entry name" value="ABC_6TM_YwjA_like"/>
    <property type="match status" value="1"/>
</dbReference>
<dbReference type="InterPro" id="IPR017871">
    <property type="entry name" value="ABC_transporter-like_CS"/>
</dbReference>
<name>A0A7H8QA23_9BACL</name>
<feature type="transmembrane region" description="Helical" evidence="8">
    <location>
        <begin position="54"/>
        <end position="75"/>
    </location>
</feature>
<dbReference type="GO" id="GO:0005524">
    <property type="term" value="F:ATP binding"/>
    <property type="evidence" value="ECO:0007669"/>
    <property type="project" value="UniProtKB-KW"/>
</dbReference>